<reference evidence="1 2" key="1">
    <citation type="submission" date="2019-05" db="EMBL/GenBank/DDBJ databases">
        <title>Another draft genome of Portunus trituberculatus and its Hox gene families provides insights of decapod evolution.</title>
        <authorList>
            <person name="Jeong J.-H."/>
            <person name="Song I."/>
            <person name="Kim S."/>
            <person name="Choi T."/>
            <person name="Kim D."/>
            <person name="Ryu S."/>
            <person name="Kim W."/>
        </authorList>
    </citation>
    <scope>NUCLEOTIDE SEQUENCE [LARGE SCALE GENOMIC DNA]</scope>
    <source>
        <tissue evidence="1">Muscle</tissue>
    </source>
</reference>
<protein>
    <submittedName>
        <fullName evidence="1">Uncharacterized protein</fullName>
    </submittedName>
</protein>
<organism evidence="1 2">
    <name type="scientific">Portunus trituberculatus</name>
    <name type="common">Swimming crab</name>
    <name type="synonym">Neptunus trituberculatus</name>
    <dbReference type="NCBI Taxonomy" id="210409"/>
    <lineage>
        <taxon>Eukaryota</taxon>
        <taxon>Metazoa</taxon>
        <taxon>Ecdysozoa</taxon>
        <taxon>Arthropoda</taxon>
        <taxon>Crustacea</taxon>
        <taxon>Multicrustacea</taxon>
        <taxon>Malacostraca</taxon>
        <taxon>Eumalacostraca</taxon>
        <taxon>Eucarida</taxon>
        <taxon>Decapoda</taxon>
        <taxon>Pleocyemata</taxon>
        <taxon>Brachyura</taxon>
        <taxon>Eubrachyura</taxon>
        <taxon>Portunoidea</taxon>
        <taxon>Portunidae</taxon>
        <taxon>Portuninae</taxon>
        <taxon>Portunus</taxon>
    </lineage>
</organism>
<comment type="caution">
    <text evidence="1">The sequence shown here is derived from an EMBL/GenBank/DDBJ whole genome shotgun (WGS) entry which is preliminary data.</text>
</comment>
<sequence length="68" mass="7496">MSFAGDMGTTTNKIACAINGRKLNSASYTFFNTTQGEWEPLSAWVISTQVVGESQITQSHTRQARLQQ</sequence>
<accession>A0A5B7DM02</accession>
<proteinExistence type="predicted"/>
<evidence type="ECO:0000313" key="2">
    <source>
        <dbReference type="Proteomes" id="UP000324222"/>
    </source>
</evidence>
<gene>
    <name evidence="1" type="ORF">E2C01_015126</name>
</gene>
<evidence type="ECO:0000313" key="1">
    <source>
        <dbReference type="EMBL" id="MPC22119.1"/>
    </source>
</evidence>
<dbReference type="EMBL" id="VSRR010001053">
    <property type="protein sequence ID" value="MPC22119.1"/>
    <property type="molecule type" value="Genomic_DNA"/>
</dbReference>
<keyword evidence="2" id="KW-1185">Reference proteome</keyword>
<name>A0A5B7DM02_PORTR</name>
<dbReference type="Proteomes" id="UP000324222">
    <property type="component" value="Unassembled WGS sequence"/>
</dbReference>
<dbReference type="AlphaFoldDB" id="A0A5B7DM02"/>